<dbReference type="SUPFAM" id="SSF48371">
    <property type="entry name" value="ARM repeat"/>
    <property type="match status" value="1"/>
</dbReference>
<comment type="subcellular location">
    <subcellularLocation>
        <location evidence="2">Cytoplasm</location>
    </subcellularLocation>
    <subcellularLocation>
        <location evidence="1">Nucleus</location>
    </subcellularLocation>
</comment>
<dbReference type="EMBL" id="CP045899">
    <property type="protein sequence ID" value="QQP41575.1"/>
    <property type="molecule type" value="Genomic_DNA"/>
</dbReference>
<evidence type="ECO:0000256" key="2">
    <source>
        <dbReference type="ARBA" id="ARBA00004496"/>
    </source>
</evidence>
<name>A0A7T8K1N5_CALRO</name>
<protein>
    <recommendedName>
        <fullName evidence="8">Exportin-4</fullName>
    </recommendedName>
</protein>
<evidence type="ECO:0000313" key="10">
    <source>
        <dbReference type="Proteomes" id="UP000595437"/>
    </source>
</evidence>
<dbReference type="GO" id="GO:0005049">
    <property type="term" value="F:nuclear export signal receptor activity"/>
    <property type="evidence" value="ECO:0007669"/>
    <property type="project" value="InterPro"/>
</dbReference>
<gene>
    <name evidence="9" type="ORF">FKW44_015994</name>
</gene>
<keyword evidence="4" id="KW-0813">Transport</keyword>
<dbReference type="PANTHER" id="PTHR12596:SF1">
    <property type="entry name" value="EXPORTIN-4"/>
    <property type="match status" value="1"/>
</dbReference>
<dbReference type="OrthoDB" id="5548448at2759"/>
<dbReference type="InterPro" id="IPR044189">
    <property type="entry name" value="XPO4/7-like"/>
</dbReference>
<dbReference type="GO" id="GO:0005643">
    <property type="term" value="C:nuclear pore"/>
    <property type="evidence" value="ECO:0007669"/>
    <property type="project" value="TreeGrafter"/>
</dbReference>
<dbReference type="GO" id="GO:0006611">
    <property type="term" value="P:protein export from nucleus"/>
    <property type="evidence" value="ECO:0007669"/>
    <property type="project" value="TreeGrafter"/>
</dbReference>
<keyword evidence="10" id="KW-1185">Reference proteome</keyword>
<dbReference type="Gene3D" id="1.25.10.10">
    <property type="entry name" value="Leucine-rich Repeat Variant"/>
    <property type="match status" value="1"/>
</dbReference>
<evidence type="ECO:0000256" key="1">
    <source>
        <dbReference type="ARBA" id="ARBA00004123"/>
    </source>
</evidence>
<evidence type="ECO:0000313" key="9">
    <source>
        <dbReference type="EMBL" id="QQP41575.1"/>
    </source>
</evidence>
<keyword evidence="7" id="KW-0539">Nucleus</keyword>
<dbReference type="Proteomes" id="UP000595437">
    <property type="component" value="Chromosome 10"/>
</dbReference>
<evidence type="ECO:0000256" key="5">
    <source>
        <dbReference type="ARBA" id="ARBA00022490"/>
    </source>
</evidence>
<reference evidence="10" key="1">
    <citation type="submission" date="2021-01" db="EMBL/GenBank/DDBJ databases">
        <title>Caligus Genome Assembly.</title>
        <authorList>
            <person name="Gallardo-Escarate C."/>
        </authorList>
    </citation>
    <scope>NUCLEOTIDE SEQUENCE [LARGE SCALE GENOMIC DNA]</scope>
</reference>
<accession>A0A7T8K1N5</accession>
<evidence type="ECO:0000256" key="7">
    <source>
        <dbReference type="ARBA" id="ARBA00023242"/>
    </source>
</evidence>
<evidence type="ECO:0000256" key="8">
    <source>
        <dbReference type="ARBA" id="ARBA00040444"/>
    </source>
</evidence>
<evidence type="ECO:0000256" key="6">
    <source>
        <dbReference type="ARBA" id="ARBA00022927"/>
    </source>
</evidence>
<evidence type="ECO:0000256" key="3">
    <source>
        <dbReference type="ARBA" id="ARBA00009466"/>
    </source>
</evidence>
<organism evidence="9 10">
    <name type="scientific">Caligus rogercresseyi</name>
    <name type="common">Sea louse</name>
    <dbReference type="NCBI Taxonomy" id="217165"/>
    <lineage>
        <taxon>Eukaryota</taxon>
        <taxon>Metazoa</taxon>
        <taxon>Ecdysozoa</taxon>
        <taxon>Arthropoda</taxon>
        <taxon>Crustacea</taxon>
        <taxon>Multicrustacea</taxon>
        <taxon>Hexanauplia</taxon>
        <taxon>Copepoda</taxon>
        <taxon>Siphonostomatoida</taxon>
        <taxon>Caligidae</taxon>
        <taxon>Caligus</taxon>
    </lineage>
</organism>
<comment type="similarity">
    <text evidence="3">Belongs to the exportin family.</text>
</comment>
<keyword evidence="6" id="KW-0653">Protein transport</keyword>
<dbReference type="InterPro" id="IPR016024">
    <property type="entry name" value="ARM-type_fold"/>
</dbReference>
<proteinExistence type="inferred from homology"/>
<dbReference type="InterPro" id="IPR011989">
    <property type="entry name" value="ARM-like"/>
</dbReference>
<feature type="non-terminal residue" evidence="9">
    <location>
        <position position="1"/>
    </location>
</feature>
<dbReference type="PANTHER" id="PTHR12596">
    <property type="entry name" value="EXPORTIN 4,7-RELATED"/>
    <property type="match status" value="1"/>
</dbReference>
<dbReference type="AlphaFoldDB" id="A0A7T8K1N5"/>
<sequence length="149" mass="16661">SAGLMKEGLIRQWRDLSPEDISLLRGYLLNYVVSHGSLSAYVRERIVQVLAIIVKRQSIQDQGEERGRILKEAQSFITTGNNMQMQMVGCSLLSSLLTEYATTLKSSDVGLPWEVTDLKAIFEFCLQALKELLSSSSSPIFSPEVKIYS</sequence>
<dbReference type="GO" id="GO:0005737">
    <property type="term" value="C:cytoplasm"/>
    <property type="evidence" value="ECO:0007669"/>
    <property type="project" value="UniProtKB-SubCell"/>
</dbReference>
<evidence type="ECO:0000256" key="4">
    <source>
        <dbReference type="ARBA" id="ARBA00022448"/>
    </source>
</evidence>
<keyword evidence="5" id="KW-0963">Cytoplasm</keyword>